<dbReference type="GO" id="GO:0016787">
    <property type="term" value="F:hydrolase activity"/>
    <property type="evidence" value="ECO:0007669"/>
    <property type="project" value="UniProtKB-KW"/>
</dbReference>
<feature type="domain" description="BD-FAE-like" evidence="2">
    <location>
        <begin position="261"/>
        <end position="453"/>
    </location>
</feature>
<dbReference type="Gene3D" id="3.40.50.1820">
    <property type="entry name" value="alpha/beta hydrolase"/>
    <property type="match status" value="1"/>
</dbReference>
<comment type="caution">
    <text evidence="3">The sequence shown here is derived from an EMBL/GenBank/DDBJ whole genome shotgun (WGS) entry which is preliminary data.</text>
</comment>
<name>A0A3A1NFQ7_9FLAO</name>
<evidence type="ECO:0000313" key="6">
    <source>
        <dbReference type="Proteomes" id="UP000321621"/>
    </source>
</evidence>
<dbReference type="Pfam" id="PF20434">
    <property type="entry name" value="BD-FAE"/>
    <property type="match status" value="1"/>
</dbReference>
<dbReference type="InterPro" id="IPR029058">
    <property type="entry name" value="AB_hydrolase_fold"/>
</dbReference>
<keyword evidence="6" id="KW-1185">Reference proteome</keyword>
<dbReference type="SUPFAM" id="SSF53474">
    <property type="entry name" value="alpha/beta-Hydrolases"/>
    <property type="match status" value="1"/>
</dbReference>
<dbReference type="RefSeq" id="WP_119648061.1">
    <property type="nucleotide sequence ID" value="NZ_QXFI01000029.1"/>
</dbReference>
<accession>A0A3A1NFQ7</accession>
<dbReference type="OrthoDB" id="9777975at2"/>
<dbReference type="Proteomes" id="UP000321621">
    <property type="component" value="Unassembled WGS sequence"/>
</dbReference>
<reference evidence="3 5" key="1">
    <citation type="submission" date="2018-08" db="EMBL/GenBank/DDBJ databases">
        <title>Proposal of Muricauda 72 sp.nov. and Muricauda NH166 sp.nov., isolated from seawater.</title>
        <authorList>
            <person name="Cheng H."/>
            <person name="Wu Y.-H."/>
            <person name="Guo L.-L."/>
            <person name="Xu X.-W."/>
        </authorList>
    </citation>
    <scope>NUCLEOTIDE SEQUENCE [LARGE SCALE GENOMIC DNA]</scope>
    <source>
        <strain evidence="3 5">72</strain>
    </source>
</reference>
<reference evidence="4 6" key="2">
    <citation type="submission" date="2019-07" db="EMBL/GenBank/DDBJ databases">
        <title>Draft genome of two Muricauda strains isolated from deep sea.</title>
        <authorList>
            <person name="Sun C."/>
        </authorList>
    </citation>
    <scope>NUCLEOTIDE SEQUENCE [LARGE SCALE GENOMIC DNA]</scope>
    <source>
        <strain evidence="4 6">72</strain>
    </source>
</reference>
<dbReference type="EMBL" id="VNWK01000029">
    <property type="protein sequence ID" value="TXJ93224.1"/>
    <property type="molecule type" value="Genomic_DNA"/>
</dbReference>
<dbReference type="EMBL" id="QXFI01000029">
    <property type="protein sequence ID" value="RIV43607.1"/>
    <property type="molecule type" value="Genomic_DNA"/>
</dbReference>
<dbReference type="InterPro" id="IPR050300">
    <property type="entry name" value="GDXG_lipolytic_enzyme"/>
</dbReference>
<proteinExistence type="predicted"/>
<protein>
    <submittedName>
        <fullName evidence="3">Alpha/beta hydrolase</fullName>
    </submittedName>
</protein>
<sequence>MKLKFVLIFLLFLNQIKAQQRNPQDSGRQNYFSELKTAGKLFADDFYPNYAKFYALTEKKFVIKIDSVREGFNAILNKFEHALAPDFVSVQRSEIKYYFDKLLIDYPLTHYIYTGKKSKKKSSIHEIMKGNLIALNKPELLGNSDYFNYVKSFFSYETHIELKHPIYRSLDNQHLNAVWKLIPQFISNPKCQDFWKAEYLYNHIDNNGIKNIQSIYEDFISTCEDSVLLKKVADVYSEDFEGRRGHLIKTYKTVGDFDLDMHIFLPESLMKDKKRQVIVYFHGGSWSEGKPDWFFSACESYAKKGWVACAVEYRTYGRHGTLPFASVMDAKSAIRWLRKHSMEYNIDPDKIVASGNSAGGHLVLCAALADKWNEKTDDLKFSPVPNVLMINSGVYDLTDQNTAWIRKDLKNKDLVREISPNYLVKKTMPPTLIIHGSEDRNVPYSTAQKFVEEMTKAGNTTIDFHTLKGAEHFIWFDPKYSSEVSKLRTEFLNRLEY</sequence>
<evidence type="ECO:0000256" key="1">
    <source>
        <dbReference type="ARBA" id="ARBA00022801"/>
    </source>
</evidence>
<evidence type="ECO:0000259" key="2">
    <source>
        <dbReference type="Pfam" id="PF20434"/>
    </source>
</evidence>
<evidence type="ECO:0000313" key="3">
    <source>
        <dbReference type="EMBL" id="RIV43607.1"/>
    </source>
</evidence>
<evidence type="ECO:0000313" key="5">
    <source>
        <dbReference type="Proteomes" id="UP000266691"/>
    </source>
</evidence>
<organism evidence="3 5">
    <name type="scientific">Flagellimonas pelagia</name>
    <dbReference type="NCBI Taxonomy" id="2306998"/>
    <lineage>
        <taxon>Bacteria</taxon>
        <taxon>Pseudomonadati</taxon>
        <taxon>Bacteroidota</taxon>
        <taxon>Flavobacteriia</taxon>
        <taxon>Flavobacteriales</taxon>
        <taxon>Flavobacteriaceae</taxon>
        <taxon>Flagellimonas</taxon>
    </lineage>
</organism>
<dbReference type="PANTHER" id="PTHR48081">
    <property type="entry name" value="AB HYDROLASE SUPERFAMILY PROTEIN C4A8.06C"/>
    <property type="match status" value="1"/>
</dbReference>
<dbReference type="AlphaFoldDB" id="A0A3A1NFQ7"/>
<gene>
    <name evidence="3" type="ORF">D2V05_12920</name>
    <name evidence="4" type="ORF">FQ017_12800</name>
</gene>
<dbReference type="InterPro" id="IPR049492">
    <property type="entry name" value="BD-FAE-like_dom"/>
</dbReference>
<evidence type="ECO:0000313" key="4">
    <source>
        <dbReference type="EMBL" id="TXJ93224.1"/>
    </source>
</evidence>
<dbReference type="Proteomes" id="UP000266691">
    <property type="component" value="Unassembled WGS sequence"/>
</dbReference>
<keyword evidence="1 3" id="KW-0378">Hydrolase</keyword>